<evidence type="ECO:0000313" key="2">
    <source>
        <dbReference type="Proteomes" id="UP000334990"/>
    </source>
</evidence>
<dbReference type="AlphaFoldDB" id="A0A5M3VYG8"/>
<comment type="caution">
    <text evidence="1">The sequence shown here is derived from an EMBL/GenBank/DDBJ whole genome shotgun (WGS) entry which is preliminary data.</text>
</comment>
<proteinExistence type="predicted"/>
<sequence>MAVGRLLVALAVMLMIIPSGGELDGFVIERVPVDGQVSDFRYEWEDVRFVSRVWEREIDGATQVDLKIAILRGARLKTPAALRAFLREYYERDPGTWHLEEFRNGPWRGYVNDSEAFWLVSEGVAITIRTPSGVVTPQEIRKTALSIRTA</sequence>
<evidence type="ECO:0000313" key="1">
    <source>
        <dbReference type="EMBL" id="GES01149.1"/>
    </source>
</evidence>
<gene>
    <name evidence="1" type="ORF">Acor_32130</name>
</gene>
<evidence type="ECO:0008006" key="3">
    <source>
        <dbReference type="Google" id="ProtNLM"/>
    </source>
</evidence>
<reference evidence="1 2" key="1">
    <citation type="submission" date="2019-10" db="EMBL/GenBank/DDBJ databases">
        <title>Whole genome shotgun sequence of Acrocarpospora corrugata NBRC 13972.</title>
        <authorList>
            <person name="Ichikawa N."/>
            <person name="Kimura A."/>
            <person name="Kitahashi Y."/>
            <person name="Komaki H."/>
            <person name="Oguchi A."/>
        </authorList>
    </citation>
    <scope>NUCLEOTIDE SEQUENCE [LARGE SCALE GENOMIC DNA]</scope>
    <source>
        <strain evidence="1 2">NBRC 13972</strain>
    </source>
</reference>
<keyword evidence="2" id="KW-1185">Reference proteome</keyword>
<organism evidence="1 2">
    <name type="scientific">Acrocarpospora corrugata</name>
    <dbReference type="NCBI Taxonomy" id="35763"/>
    <lineage>
        <taxon>Bacteria</taxon>
        <taxon>Bacillati</taxon>
        <taxon>Actinomycetota</taxon>
        <taxon>Actinomycetes</taxon>
        <taxon>Streptosporangiales</taxon>
        <taxon>Streptosporangiaceae</taxon>
        <taxon>Acrocarpospora</taxon>
    </lineage>
</organism>
<name>A0A5M3VYG8_9ACTN</name>
<protein>
    <recommendedName>
        <fullName evidence="3">DUF4367 domain-containing protein</fullName>
    </recommendedName>
</protein>
<accession>A0A5M3VYG8</accession>
<dbReference type="EMBL" id="BLAD01000049">
    <property type="protein sequence ID" value="GES01149.1"/>
    <property type="molecule type" value="Genomic_DNA"/>
</dbReference>
<dbReference type="Proteomes" id="UP000334990">
    <property type="component" value="Unassembled WGS sequence"/>
</dbReference>